<accession>A0ABP0CU77</accession>
<organism evidence="2 3">
    <name type="scientific">Sporothrix bragantina</name>
    <dbReference type="NCBI Taxonomy" id="671064"/>
    <lineage>
        <taxon>Eukaryota</taxon>
        <taxon>Fungi</taxon>
        <taxon>Dikarya</taxon>
        <taxon>Ascomycota</taxon>
        <taxon>Pezizomycotina</taxon>
        <taxon>Sordariomycetes</taxon>
        <taxon>Sordariomycetidae</taxon>
        <taxon>Ophiostomatales</taxon>
        <taxon>Ophiostomataceae</taxon>
        <taxon>Sporothrix</taxon>
    </lineage>
</organism>
<evidence type="ECO:0000313" key="2">
    <source>
        <dbReference type="EMBL" id="CAK7235675.1"/>
    </source>
</evidence>
<feature type="compositionally biased region" description="Polar residues" evidence="1">
    <location>
        <begin position="41"/>
        <end position="56"/>
    </location>
</feature>
<comment type="caution">
    <text evidence="2">The sequence shown here is derived from an EMBL/GenBank/DDBJ whole genome shotgun (WGS) entry which is preliminary data.</text>
</comment>
<feature type="compositionally biased region" description="Polar residues" evidence="1">
    <location>
        <begin position="518"/>
        <end position="527"/>
    </location>
</feature>
<feature type="compositionally biased region" description="Low complexity" evidence="1">
    <location>
        <begin position="9"/>
        <end position="20"/>
    </location>
</feature>
<feature type="region of interest" description="Disordered" evidence="1">
    <location>
        <begin position="407"/>
        <end position="448"/>
    </location>
</feature>
<feature type="region of interest" description="Disordered" evidence="1">
    <location>
        <begin position="1"/>
        <end position="21"/>
    </location>
</feature>
<reference evidence="2 3" key="1">
    <citation type="submission" date="2024-01" db="EMBL/GenBank/DDBJ databases">
        <authorList>
            <person name="Allen C."/>
            <person name="Tagirdzhanova G."/>
        </authorList>
    </citation>
    <scope>NUCLEOTIDE SEQUENCE [LARGE SCALE GENOMIC DNA]</scope>
</reference>
<feature type="compositionally biased region" description="Polar residues" evidence="1">
    <location>
        <begin position="63"/>
        <end position="75"/>
    </location>
</feature>
<feature type="region of interest" description="Disordered" evidence="1">
    <location>
        <begin position="466"/>
        <end position="528"/>
    </location>
</feature>
<gene>
    <name evidence="2" type="ORF">SBRCBS47491_009376</name>
</gene>
<name>A0ABP0CU77_9PEZI</name>
<feature type="region of interest" description="Disordered" evidence="1">
    <location>
        <begin position="784"/>
        <end position="812"/>
    </location>
</feature>
<dbReference type="EMBL" id="CAWUHC010000145">
    <property type="protein sequence ID" value="CAK7235675.1"/>
    <property type="molecule type" value="Genomic_DNA"/>
</dbReference>
<feature type="compositionally biased region" description="Polar residues" evidence="1">
    <location>
        <begin position="466"/>
        <end position="482"/>
    </location>
</feature>
<feature type="region of interest" description="Disordered" evidence="1">
    <location>
        <begin position="41"/>
        <end position="77"/>
    </location>
</feature>
<sequence length="812" mass="85552">MTKAVAAIPMPVSQPSSSPSYVWTDPSDCIDMQTSSFRGAFGPNSSFEEAANPQSIDQKRLRSTSSSISQNSGLTIGTDVNGDLLVPSADSSVWVNEARSNPAPIASPFMMFPGGMGNVFGASFAPPDAWLNMDGGRVVEGISPMTTSPAASIAQQTLASPDTEPPKAMGSTAQSFHYLQPTAPSAPVITDDMALYGTMFGHSSFATFVPAGQDTSSVYSGMQPAMTTNMPFLNMPGVEMYFPAAWTPSPASSGPAMPGVFPVTATSGPFIKPFNSNTLSTGPDVAFVNTTNHDAAPSVQLPATSAPDLTGVPTITAMTKTMMARIPPPAPARPMTKLQKFQEMERRKIEFNELRKLHMAQTNPIADGNDMAVPVTTTIVPTAVRPVPIATLATLRPPPFTTTVDIAPRRSMISPVTRGGKRKRASASGPSRPTAQKMVQSMSSPLTAVSHSGVGFSAAVADSIPTASPQKGTAQPNSPTSTPKKRPLPITIEDDEDEEAPKAQQPNKKTKTAKTKIAESSSFSTSAAPMAGSTLMTTQSQQSGVSLENIDFYKANNNVDFGFNFNNYEPTWDYASDSSDELDDHPSGQLAGATDFFFGGFQCYDDLVSEKPEDAVSQFTLGEKKEEATPIPFTSMSVTAPGGQITAITIFNRTFITHFTDTKQVQELVDRVTAKFQAEAAEAEATKEAVNTGPTAQLHTIQTVQTPDAAGPAPSVSTQDMARVVTAAAEAKSPRVHTATSDTSSFKMTSGTETVVPVSAAPLPASVSIVAPSRVPITAGHRLRRTRSNTITPRSHPAAQKARAPSISGAGR</sequence>
<feature type="compositionally biased region" description="Polar residues" evidence="1">
    <location>
        <begin position="428"/>
        <end position="448"/>
    </location>
</feature>
<dbReference type="Proteomes" id="UP001642406">
    <property type="component" value="Unassembled WGS sequence"/>
</dbReference>
<proteinExistence type="predicted"/>
<evidence type="ECO:0000256" key="1">
    <source>
        <dbReference type="SAM" id="MobiDB-lite"/>
    </source>
</evidence>
<keyword evidence="3" id="KW-1185">Reference proteome</keyword>
<protein>
    <submittedName>
        <fullName evidence="2">Uncharacterized protein</fullName>
    </submittedName>
</protein>
<evidence type="ECO:0000313" key="3">
    <source>
        <dbReference type="Proteomes" id="UP001642406"/>
    </source>
</evidence>